<organism evidence="1 2">
    <name type="scientific">Panagrolaimus sp. PS1159</name>
    <dbReference type="NCBI Taxonomy" id="55785"/>
    <lineage>
        <taxon>Eukaryota</taxon>
        <taxon>Metazoa</taxon>
        <taxon>Ecdysozoa</taxon>
        <taxon>Nematoda</taxon>
        <taxon>Chromadorea</taxon>
        <taxon>Rhabditida</taxon>
        <taxon>Tylenchina</taxon>
        <taxon>Panagrolaimomorpha</taxon>
        <taxon>Panagrolaimoidea</taxon>
        <taxon>Panagrolaimidae</taxon>
        <taxon>Panagrolaimus</taxon>
    </lineage>
</organism>
<proteinExistence type="predicted"/>
<evidence type="ECO:0000313" key="1">
    <source>
        <dbReference type="Proteomes" id="UP000887580"/>
    </source>
</evidence>
<accession>A0AC35GK60</accession>
<evidence type="ECO:0000313" key="2">
    <source>
        <dbReference type="WBParaSite" id="PS1159_v2.g6037.t1"/>
    </source>
</evidence>
<dbReference type="WBParaSite" id="PS1159_v2.g6037.t1">
    <property type="protein sequence ID" value="PS1159_v2.g6037.t1"/>
    <property type="gene ID" value="PS1159_v2.g6037"/>
</dbReference>
<sequence length="70" mass="7343">MSAVNPCVQLTGTKVGGAPGVDGTSKDKLPHESNPGGADSVEEDEACNEMLPTEDKLDNWVCSIRVVVML</sequence>
<reference evidence="2" key="1">
    <citation type="submission" date="2022-11" db="UniProtKB">
        <authorList>
            <consortium name="WormBaseParasite"/>
        </authorList>
    </citation>
    <scope>IDENTIFICATION</scope>
</reference>
<dbReference type="Proteomes" id="UP000887580">
    <property type="component" value="Unplaced"/>
</dbReference>
<name>A0AC35GK60_9BILA</name>
<protein>
    <submittedName>
        <fullName evidence="2">Uncharacterized protein</fullName>
    </submittedName>
</protein>